<feature type="compositionally biased region" description="Polar residues" evidence="6">
    <location>
        <begin position="1227"/>
        <end position="1237"/>
    </location>
</feature>
<dbReference type="GO" id="GO:0005694">
    <property type="term" value="C:chromosome"/>
    <property type="evidence" value="ECO:0007669"/>
    <property type="project" value="UniProtKB-ARBA"/>
</dbReference>
<keyword evidence="4" id="KW-0067">ATP-binding</keyword>
<feature type="compositionally biased region" description="Basic and acidic residues" evidence="6">
    <location>
        <begin position="1212"/>
        <end position="1224"/>
    </location>
</feature>
<dbReference type="FunFam" id="3.40.50.300:FF:000326">
    <property type="entry name" value="P-loop containing nucleoside triphosphate hydrolase"/>
    <property type="match status" value="1"/>
</dbReference>
<keyword evidence="2" id="KW-0378">Hydrolase</keyword>
<protein>
    <submittedName>
        <fullName evidence="9">Uncharacterized protein</fullName>
    </submittedName>
</protein>
<dbReference type="Pfam" id="PF13087">
    <property type="entry name" value="AAA_12"/>
    <property type="match status" value="1"/>
</dbReference>
<feature type="region of interest" description="Disordered" evidence="6">
    <location>
        <begin position="1194"/>
        <end position="1286"/>
    </location>
</feature>
<evidence type="ECO:0000259" key="7">
    <source>
        <dbReference type="Pfam" id="PF13086"/>
    </source>
</evidence>
<accession>A0AAD1X9D3</accession>
<dbReference type="Pfam" id="PF13086">
    <property type="entry name" value="AAA_11"/>
    <property type="match status" value="1"/>
</dbReference>
<dbReference type="PANTHER" id="PTHR10887:SF495">
    <property type="entry name" value="HELICASE SENATAXIN ISOFORM X1-RELATED"/>
    <property type="match status" value="1"/>
</dbReference>
<dbReference type="InterPro" id="IPR047187">
    <property type="entry name" value="SF1_C_Upf1"/>
</dbReference>
<evidence type="ECO:0000259" key="8">
    <source>
        <dbReference type="Pfam" id="PF13087"/>
    </source>
</evidence>
<feature type="compositionally biased region" description="Polar residues" evidence="6">
    <location>
        <begin position="331"/>
        <end position="340"/>
    </location>
</feature>
<feature type="coiled-coil region" evidence="5">
    <location>
        <begin position="839"/>
        <end position="873"/>
    </location>
</feature>
<dbReference type="EMBL" id="CAMPGE010009131">
    <property type="protein sequence ID" value="CAI2368004.1"/>
    <property type="molecule type" value="Genomic_DNA"/>
</dbReference>
<keyword evidence="10" id="KW-1185">Reference proteome</keyword>
<evidence type="ECO:0000313" key="9">
    <source>
        <dbReference type="EMBL" id="CAI2368004.1"/>
    </source>
</evidence>
<evidence type="ECO:0000313" key="10">
    <source>
        <dbReference type="Proteomes" id="UP001295684"/>
    </source>
</evidence>
<reference evidence="9" key="1">
    <citation type="submission" date="2023-07" db="EMBL/GenBank/DDBJ databases">
        <authorList>
            <consortium name="AG Swart"/>
            <person name="Singh M."/>
            <person name="Singh A."/>
            <person name="Seah K."/>
            <person name="Emmerich C."/>
        </authorList>
    </citation>
    <scope>NUCLEOTIDE SEQUENCE</scope>
    <source>
        <strain evidence="9">DP1</strain>
    </source>
</reference>
<feature type="region of interest" description="Disordered" evidence="6">
    <location>
        <begin position="175"/>
        <end position="277"/>
    </location>
</feature>
<feature type="region of interest" description="Disordered" evidence="6">
    <location>
        <begin position="1"/>
        <end position="45"/>
    </location>
</feature>
<dbReference type="Proteomes" id="UP001295684">
    <property type="component" value="Unassembled WGS sequence"/>
</dbReference>
<dbReference type="InterPro" id="IPR027417">
    <property type="entry name" value="P-loop_NTPase"/>
</dbReference>
<evidence type="ECO:0000256" key="5">
    <source>
        <dbReference type="SAM" id="Coils"/>
    </source>
</evidence>
<feature type="region of interest" description="Disordered" evidence="6">
    <location>
        <begin position="309"/>
        <end position="341"/>
    </location>
</feature>
<dbReference type="InterPro" id="IPR041679">
    <property type="entry name" value="DNA2/NAM7-like_C"/>
</dbReference>
<dbReference type="CDD" id="cd18042">
    <property type="entry name" value="DEXXQc_SETX"/>
    <property type="match status" value="1"/>
</dbReference>
<feature type="domain" description="DNA2/NAM7 helicase-like C-terminal" evidence="8">
    <location>
        <begin position="951"/>
        <end position="1167"/>
    </location>
</feature>
<evidence type="ECO:0000256" key="4">
    <source>
        <dbReference type="ARBA" id="ARBA00022840"/>
    </source>
</evidence>
<keyword evidence="1" id="KW-0547">Nucleotide-binding</keyword>
<dbReference type="InterPro" id="IPR041677">
    <property type="entry name" value="DNA2/NAM7_AAA_11"/>
</dbReference>
<gene>
    <name evidence="9" type="ORF">ECRASSUSDP1_LOCUS9293</name>
</gene>
<feature type="compositionally biased region" description="Basic and acidic residues" evidence="6">
    <location>
        <begin position="1242"/>
        <end position="1251"/>
    </location>
</feature>
<organism evidence="9 10">
    <name type="scientific">Euplotes crassus</name>
    <dbReference type="NCBI Taxonomy" id="5936"/>
    <lineage>
        <taxon>Eukaryota</taxon>
        <taxon>Sar</taxon>
        <taxon>Alveolata</taxon>
        <taxon>Ciliophora</taxon>
        <taxon>Intramacronucleata</taxon>
        <taxon>Spirotrichea</taxon>
        <taxon>Hypotrichia</taxon>
        <taxon>Euplotida</taxon>
        <taxon>Euplotidae</taxon>
        <taxon>Moneuplotes</taxon>
    </lineage>
</organism>
<sequence length="1286" mass="147553">MSFFTITGSEEKSKKKCSTKQVQDKQRDQDRVLQRPRSFFSGSQRGILKSSTNAYYNSSPVKTSKKSSAGAFRLLDSGDAKGIKNDSFSFFGSLSQRRRKITKSIKDKLTNSAEKENRLEIGHYEKIRQSAIEDSINNKLFENSLDNYESLNECNGNSESNQEYEEGCYQEYSEGTLGSYSGASKDQAKEVRQNSIPENINRPLETEPTSDQPENSEEERQMKEALQNISVMKKEKQRAQEIKEKFKAAKDRKKKQEEAKLTLKQQDEADKKAQKDLQDKRDKLIYGRTGKATSSMTFPKVEALLNPTLESLGKGKSSSQEGNSKAEEGTKMNNYNSEQPENPKVVNKIISTQGFEKKMTKVMFKKSVSPDEFLKKITSTQIFKYGQQENLDEFSILPESFKDYQDYHKNWMPLFEYESYCQLTNLRKEGSKCKVASYGWLAKLTFTHADKFITFRMDKPINDQYHFDARNHQCFIKSEPDGNRGDQITGRCRLHWEQIADSLRENDLVLFSKYKLTGVYDLFDTSTDEKGRRLLQTVLPKYGTFLAMVVRRRKLKETFVTMKTDRLYKEDLVKIICPEKNSMPLFYCYFLTSLSTILREYKALHALEHSSYLKMVLDPARVLSEREIMKEESDQNNKEMELFLHKNGEYFNGSQLAALKEVASMRKRDVLLIQGPPGTGKTQTVHGILSMILGKKKECENKILVCAPSNAAVDEIVLRCVNKGLISHSGKKRKCSIVRIGVLDYNPPEKVRQYSLDELVKLKMKQSSYKVTAQMEDKLKSKISTLGACITRFEKGQRLDTPYEDFKKQEKECMKRLYKIMSASMKEEFEQTNLYQRRLQILANMKLKSEQDMKELKNKNSSETSRRINSEKEILTEVKIICTTLSMSGIDKIEKMDFCFSHLIIDEACQCTEISALIPLIHRPEKIIFVGDQNQLPATCFAPNALTTGFNKSLYERLLNQGAKQIMLSVQYRMHPEIRSFPSDQFYDSRITDGENVILRKTGRMGKFANRLMFYDLCYSQEGGLLSDTSESMSKSKSNRDEADFIVKLIAEVILILGRESPNSGIDKIIDKIGIITPYKKQSWIIKDALRADLHKILKLGEHEVNSEKIIEVNTVDSFQGREKEIIIISCVRSTGGNGTIGFLNDFRRMNVAITRAKSYLWIVGNAETLKMNHNWKALVEHCQDKGRFKGYMSKSEVQRDEKILSKSPEQYAKERKEELKRISELAPTQSLPSSDQIPLPKPKDGSECGSKRSKSPSQDEKEESADKSSPHPQKKRDIKHASKQE</sequence>
<dbReference type="GO" id="GO:0004386">
    <property type="term" value="F:helicase activity"/>
    <property type="evidence" value="ECO:0007669"/>
    <property type="project" value="UniProtKB-KW"/>
</dbReference>
<name>A0AAD1X9D3_EUPCR</name>
<comment type="caution">
    <text evidence="9">The sequence shown here is derived from an EMBL/GenBank/DDBJ whole genome shotgun (WGS) entry which is preliminary data.</text>
</comment>
<dbReference type="SUPFAM" id="SSF52540">
    <property type="entry name" value="P-loop containing nucleoside triphosphate hydrolases"/>
    <property type="match status" value="1"/>
</dbReference>
<dbReference type="CDD" id="cd18808">
    <property type="entry name" value="SF1_C_Upf1"/>
    <property type="match status" value="1"/>
</dbReference>
<evidence type="ECO:0000256" key="3">
    <source>
        <dbReference type="ARBA" id="ARBA00022806"/>
    </source>
</evidence>
<feature type="compositionally biased region" description="Basic and acidic residues" evidence="6">
    <location>
        <begin position="22"/>
        <end position="33"/>
    </location>
</feature>
<evidence type="ECO:0000256" key="6">
    <source>
        <dbReference type="SAM" id="MobiDB-lite"/>
    </source>
</evidence>
<evidence type="ECO:0000256" key="1">
    <source>
        <dbReference type="ARBA" id="ARBA00022741"/>
    </source>
</evidence>
<dbReference type="GO" id="GO:0005524">
    <property type="term" value="F:ATP binding"/>
    <property type="evidence" value="ECO:0007669"/>
    <property type="project" value="UniProtKB-KW"/>
</dbReference>
<dbReference type="PANTHER" id="PTHR10887">
    <property type="entry name" value="DNA2/NAM7 HELICASE FAMILY"/>
    <property type="match status" value="1"/>
</dbReference>
<dbReference type="GO" id="GO:0016787">
    <property type="term" value="F:hydrolase activity"/>
    <property type="evidence" value="ECO:0007669"/>
    <property type="project" value="UniProtKB-KW"/>
</dbReference>
<dbReference type="Gene3D" id="3.40.50.300">
    <property type="entry name" value="P-loop containing nucleotide triphosphate hydrolases"/>
    <property type="match status" value="2"/>
</dbReference>
<dbReference type="InterPro" id="IPR045055">
    <property type="entry name" value="DNA2/NAM7-like"/>
</dbReference>
<evidence type="ECO:0000256" key="2">
    <source>
        <dbReference type="ARBA" id="ARBA00022801"/>
    </source>
</evidence>
<proteinExistence type="predicted"/>
<keyword evidence="5" id="KW-0175">Coiled coil</keyword>
<keyword evidence="3" id="KW-0347">Helicase</keyword>
<feature type="domain" description="DNA2/NAM7 helicase helicase" evidence="7">
    <location>
        <begin position="651"/>
        <end position="941"/>
    </location>
</feature>
<feature type="compositionally biased region" description="Basic and acidic residues" evidence="6">
    <location>
        <begin position="232"/>
        <end position="277"/>
    </location>
</feature>